<dbReference type="Pfam" id="PF07690">
    <property type="entry name" value="MFS_1"/>
    <property type="match status" value="1"/>
</dbReference>
<feature type="transmembrane region" description="Helical" evidence="1">
    <location>
        <begin position="76"/>
        <end position="98"/>
    </location>
</feature>
<dbReference type="EMBL" id="JAGIOC010000001">
    <property type="protein sequence ID" value="MBP2409518.1"/>
    <property type="molecule type" value="Genomic_DNA"/>
</dbReference>
<accession>A0ABS4YL42</accession>
<dbReference type="Proteomes" id="UP000698222">
    <property type="component" value="Unassembled WGS sequence"/>
</dbReference>
<protein>
    <submittedName>
        <fullName evidence="2">MFS family permease</fullName>
    </submittedName>
</protein>
<feature type="transmembrane region" description="Helical" evidence="1">
    <location>
        <begin position="182"/>
        <end position="213"/>
    </location>
</feature>
<keyword evidence="1" id="KW-0472">Membrane</keyword>
<gene>
    <name evidence="2" type="ORF">JOF44_002421</name>
</gene>
<feature type="transmembrane region" description="Helical" evidence="1">
    <location>
        <begin position="6"/>
        <end position="29"/>
    </location>
</feature>
<dbReference type="PANTHER" id="PTHR23542">
    <property type="match status" value="1"/>
</dbReference>
<organism evidence="2 3">
    <name type="scientific">Brachybacterium fresconis</name>
    <dbReference type="NCBI Taxonomy" id="173363"/>
    <lineage>
        <taxon>Bacteria</taxon>
        <taxon>Bacillati</taxon>
        <taxon>Actinomycetota</taxon>
        <taxon>Actinomycetes</taxon>
        <taxon>Micrococcales</taxon>
        <taxon>Dermabacteraceae</taxon>
        <taxon>Brachybacterium</taxon>
    </lineage>
</organism>
<reference evidence="2 3" key="1">
    <citation type="submission" date="2021-03" db="EMBL/GenBank/DDBJ databases">
        <title>Sequencing the genomes of 1000 actinobacteria strains.</title>
        <authorList>
            <person name="Klenk H.-P."/>
        </authorList>
    </citation>
    <scope>NUCLEOTIDE SEQUENCE [LARGE SCALE GENOMIC DNA]</scope>
    <source>
        <strain evidence="2 3">DSM 14564</strain>
    </source>
</reference>
<evidence type="ECO:0000256" key="1">
    <source>
        <dbReference type="SAM" id="Phobius"/>
    </source>
</evidence>
<proteinExistence type="predicted"/>
<feature type="transmembrane region" description="Helical" evidence="1">
    <location>
        <begin position="138"/>
        <end position="161"/>
    </location>
</feature>
<comment type="caution">
    <text evidence="2">The sequence shown here is derived from an EMBL/GenBank/DDBJ whole genome shotgun (WGS) entry which is preliminary data.</text>
</comment>
<feature type="transmembrane region" description="Helical" evidence="1">
    <location>
        <begin position="339"/>
        <end position="358"/>
    </location>
</feature>
<keyword evidence="3" id="KW-1185">Reference proteome</keyword>
<evidence type="ECO:0000313" key="2">
    <source>
        <dbReference type="EMBL" id="MBP2409518.1"/>
    </source>
</evidence>
<keyword evidence="1" id="KW-0812">Transmembrane</keyword>
<name>A0ABS4YL42_9MICO</name>
<feature type="transmembrane region" description="Helical" evidence="1">
    <location>
        <begin position="247"/>
        <end position="268"/>
    </location>
</feature>
<feature type="transmembrane region" description="Helical" evidence="1">
    <location>
        <begin position="49"/>
        <end position="70"/>
    </location>
</feature>
<feature type="transmembrane region" description="Helical" evidence="1">
    <location>
        <begin position="274"/>
        <end position="296"/>
    </location>
</feature>
<keyword evidence="1" id="KW-1133">Transmembrane helix</keyword>
<evidence type="ECO:0000313" key="3">
    <source>
        <dbReference type="Proteomes" id="UP000698222"/>
    </source>
</evidence>
<dbReference type="InterPro" id="IPR036259">
    <property type="entry name" value="MFS_trans_sf"/>
</dbReference>
<dbReference type="Gene3D" id="1.20.1250.20">
    <property type="entry name" value="MFS general substrate transporter like domains"/>
    <property type="match status" value="1"/>
</dbReference>
<feature type="transmembrane region" description="Helical" evidence="1">
    <location>
        <begin position="308"/>
        <end position="327"/>
    </location>
</feature>
<dbReference type="InterPro" id="IPR011701">
    <property type="entry name" value="MFS"/>
</dbReference>
<sequence length="366" mass="37207">MQSLAILWAVQGASGSFAVAGLATGSFAVAEALLAPQVARFVDSRGQRAVAISQLPVFGLATALLLLAVFRDQATWVWVLSSAVAGVSCPQVGSLAAARWRHLTGGSAQVTSALALEAAVNELTFMLGPILVTTLSAAVHPSAGLVLAAVLVLVFTTVLMRRRESEPPRQPRGPGLVLDTRLANAAFLPFVVLHLLLGLYFGGMALCLTAAALSFGAGTYAGLVAAAGGAASLLTGLLYGSSRRIGAAPAMVGGAALLAVSCFALSQVQRFMPFVLLTVLAGACVAPIVIPAAVTLQEETPRSLYVQAVTWTGSASALGTAVAGPLVGRLVDQASPQRGYFVLAIILAALVLTAAILTRGGRRAAS</sequence>
<dbReference type="PANTHER" id="PTHR23542:SF1">
    <property type="entry name" value="MAJOR FACILITATOR SUPERFAMILY (MFS) PROFILE DOMAIN-CONTAINING PROTEIN"/>
    <property type="match status" value="1"/>
</dbReference>
<dbReference type="SUPFAM" id="SSF103473">
    <property type="entry name" value="MFS general substrate transporter"/>
    <property type="match status" value="1"/>
</dbReference>
<feature type="transmembrane region" description="Helical" evidence="1">
    <location>
        <begin position="219"/>
        <end position="240"/>
    </location>
</feature>